<protein>
    <submittedName>
        <fullName evidence="1">Uncharacterized protein</fullName>
    </submittedName>
</protein>
<gene>
    <name evidence="1" type="ORF">N0V91_005992</name>
</gene>
<keyword evidence="2" id="KW-1185">Reference proteome</keyword>
<dbReference type="Proteomes" id="UP001140510">
    <property type="component" value="Unassembled WGS sequence"/>
</dbReference>
<accession>A0A9W8ZBV2</accession>
<evidence type="ECO:0000313" key="2">
    <source>
        <dbReference type="Proteomes" id="UP001140510"/>
    </source>
</evidence>
<reference evidence="1" key="1">
    <citation type="submission" date="2022-10" db="EMBL/GenBank/DDBJ databases">
        <title>Tapping the CABI collections for fungal endophytes: first genome assemblies for Collariella, Neodidymelliopsis, Ascochyta clinopodiicola, Didymella pomorum, Didymosphaeria variabile, Neocosmospora piperis and Neocucurbitaria cava.</title>
        <authorList>
            <person name="Hill R."/>
        </authorList>
    </citation>
    <scope>NUCLEOTIDE SEQUENCE</scope>
    <source>
        <strain evidence="1">IMI 355091</strain>
    </source>
</reference>
<evidence type="ECO:0000313" key="1">
    <source>
        <dbReference type="EMBL" id="KAJ4404298.1"/>
    </source>
</evidence>
<name>A0A9W8ZBV2_9PLEO</name>
<dbReference type="EMBL" id="JAPEVA010000044">
    <property type="protein sequence ID" value="KAJ4404298.1"/>
    <property type="molecule type" value="Genomic_DNA"/>
</dbReference>
<proteinExistence type="predicted"/>
<dbReference type="OrthoDB" id="5303367at2759"/>
<organism evidence="1 2">
    <name type="scientific">Didymella pomorum</name>
    <dbReference type="NCBI Taxonomy" id="749634"/>
    <lineage>
        <taxon>Eukaryota</taxon>
        <taxon>Fungi</taxon>
        <taxon>Dikarya</taxon>
        <taxon>Ascomycota</taxon>
        <taxon>Pezizomycotina</taxon>
        <taxon>Dothideomycetes</taxon>
        <taxon>Pleosporomycetidae</taxon>
        <taxon>Pleosporales</taxon>
        <taxon>Pleosporineae</taxon>
        <taxon>Didymellaceae</taxon>
        <taxon>Didymella</taxon>
    </lineage>
</organism>
<comment type="caution">
    <text evidence="1">The sequence shown here is derived from an EMBL/GenBank/DDBJ whole genome shotgun (WGS) entry which is preliminary data.</text>
</comment>
<sequence>MWKGKRKDSAYHPHSYGTLNPEYSSNDTTFTELAFYKPLPRGNYFRILILHPGDYDDDVKWQNSKPGLAFEAQEWRETTFSLILNAERGFYATDPRDRVFAFLDYPVATRLAKDTFIDIGYTSKISGTESLVD</sequence>
<dbReference type="AlphaFoldDB" id="A0A9W8ZBV2"/>